<sequence>MSNSIHISTISMEEGGELKPKYSVIILGSGPAGLTAAIYTARAKLDTLVISGNLPGGQLMNTGTVENFPGFPHGIFGPELMMNMRAQAERFGATILDDVATSVDFMHNPFIINTVDKRFEADAVIIATGASPRKLGLKSEERFAGKGVSYCATCDGPFFKGEDLVVVGGGDSAVEEALFLTKFANRVQIVHRRDKLRASKILQERAFTNPKISFVWNSVVEDILGDRKVNAVLIRDLTTDKRYELKCGGVFVAIGHEPNTQIFKGQIDMDEHGYIKVRDRTRSNIDGVFVAGDVHDPVYRQAITAAGFGCMAALDVERYLAEKYHHNK</sequence>
<dbReference type="GO" id="GO:0004791">
    <property type="term" value="F:thioredoxin-disulfide reductase (NADPH) activity"/>
    <property type="evidence" value="ECO:0007669"/>
    <property type="project" value="UniProtKB-EC"/>
</dbReference>
<dbReference type="InterPro" id="IPR008255">
    <property type="entry name" value="Pyr_nucl-diS_OxRdtase_2_AS"/>
</dbReference>
<organism evidence="7 8">
    <name type="scientific">Candidatus Nitrosocaldus cavascurensis</name>
    <dbReference type="NCBI Taxonomy" id="2058097"/>
    <lineage>
        <taxon>Archaea</taxon>
        <taxon>Nitrososphaerota</taxon>
        <taxon>Nitrososphaeria</taxon>
        <taxon>Candidatus Nitrosocaldales</taxon>
        <taxon>Candidatus Nitrosocaldaceae</taxon>
        <taxon>Candidatus Nitrosocaldus</taxon>
    </lineage>
</organism>
<gene>
    <name evidence="7" type="primary">trxB</name>
    <name evidence="7" type="ORF">NCAV_0394</name>
</gene>
<dbReference type="PANTHER" id="PTHR48105">
    <property type="entry name" value="THIOREDOXIN REDUCTASE 1-RELATED-RELATED"/>
    <property type="match status" value="1"/>
</dbReference>
<dbReference type="Pfam" id="PF07992">
    <property type="entry name" value="Pyr_redox_2"/>
    <property type="match status" value="1"/>
</dbReference>
<evidence type="ECO:0000256" key="3">
    <source>
        <dbReference type="ARBA" id="ARBA00023002"/>
    </source>
</evidence>
<evidence type="ECO:0000256" key="4">
    <source>
        <dbReference type="ARBA" id="ARBA00023157"/>
    </source>
</evidence>
<reference evidence="8" key="1">
    <citation type="submission" date="2018-01" db="EMBL/GenBank/DDBJ databases">
        <authorList>
            <person name="Kerou L M."/>
        </authorList>
    </citation>
    <scope>NUCLEOTIDE SEQUENCE [LARGE SCALE GENOMIC DNA]</scope>
    <source>
        <strain evidence="8">SCU2</strain>
    </source>
</reference>
<dbReference type="Proteomes" id="UP000236248">
    <property type="component" value="Chromosome NCAV"/>
</dbReference>
<keyword evidence="4" id="KW-1015">Disulfide bond</keyword>
<dbReference type="PRINTS" id="PR00469">
    <property type="entry name" value="PNDRDTASEII"/>
</dbReference>
<dbReference type="Gene3D" id="3.50.50.60">
    <property type="entry name" value="FAD/NAD(P)-binding domain"/>
    <property type="match status" value="2"/>
</dbReference>
<dbReference type="EMBL" id="LT981265">
    <property type="protein sequence ID" value="SPC33588.1"/>
    <property type="molecule type" value="Genomic_DNA"/>
</dbReference>
<dbReference type="PRINTS" id="PR00368">
    <property type="entry name" value="FADPNR"/>
</dbReference>
<protein>
    <submittedName>
        <fullName evidence="7">Thioredoxin reductase, FAD/NAD(P)-binding</fullName>
        <ecNumber evidence="7">1.8.1.9</ecNumber>
    </submittedName>
</protein>
<keyword evidence="3 7" id="KW-0560">Oxidoreductase</keyword>
<dbReference type="InterPro" id="IPR005982">
    <property type="entry name" value="Thioredox_Rdtase"/>
</dbReference>
<evidence type="ECO:0000256" key="5">
    <source>
        <dbReference type="ARBA" id="ARBA00023284"/>
    </source>
</evidence>
<evidence type="ECO:0000256" key="2">
    <source>
        <dbReference type="ARBA" id="ARBA00022827"/>
    </source>
</evidence>
<evidence type="ECO:0000313" key="7">
    <source>
        <dbReference type="EMBL" id="SPC33588.1"/>
    </source>
</evidence>
<evidence type="ECO:0000313" key="8">
    <source>
        <dbReference type="Proteomes" id="UP000236248"/>
    </source>
</evidence>
<dbReference type="AlphaFoldDB" id="A0A2K5APK5"/>
<dbReference type="KEGG" id="ncv:NCAV_0394"/>
<evidence type="ECO:0000256" key="1">
    <source>
        <dbReference type="ARBA" id="ARBA00022630"/>
    </source>
</evidence>
<keyword evidence="5" id="KW-0676">Redox-active center</keyword>
<keyword evidence="1" id="KW-0285">Flavoprotein</keyword>
<dbReference type="SUPFAM" id="SSF51905">
    <property type="entry name" value="FAD/NAD(P)-binding domain"/>
    <property type="match status" value="1"/>
</dbReference>
<dbReference type="PROSITE" id="PS00573">
    <property type="entry name" value="PYRIDINE_REDOX_2"/>
    <property type="match status" value="1"/>
</dbReference>
<accession>A0A2K5APK5</accession>
<dbReference type="InterPro" id="IPR050097">
    <property type="entry name" value="Ferredoxin-NADP_redctase_2"/>
</dbReference>
<keyword evidence="8" id="KW-1185">Reference proteome</keyword>
<name>A0A2K5APK5_9ARCH</name>
<dbReference type="EC" id="1.8.1.9" evidence="7"/>
<proteinExistence type="predicted"/>
<dbReference type="GO" id="GO:0019430">
    <property type="term" value="P:removal of superoxide radicals"/>
    <property type="evidence" value="ECO:0007669"/>
    <property type="project" value="InterPro"/>
</dbReference>
<dbReference type="InterPro" id="IPR036188">
    <property type="entry name" value="FAD/NAD-bd_sf"/>
</dbReference>
<keyword evidence="2" id="KW-0274">FAD</keyword>
<evidence type="ECO:0000259" key="6">
    <source>
        <dbReference type="Pfam" id="PF07992"/>
    </source>
</evidence>
<dbReference type="GO" id="GO:0005737">
    <property type="term" value="C:cytoplasm"/>
    <property type="evidence" value="ECO:0007669"/>
    <property type="project" value="InterPro"/>
</dbReference>
<dbReference type="NCBIfam" id="TIGR01292">
    <property type="entry name" value="TRX_reduct"/>
    <property type="match status" value="1"/>
</dbReference>
<feature type="domain" description="FAD/NAD(P)-binding" evidence="6">
    <location>
        <begin position="22"/>
        <end position="306"/>
    </location>
</feature>
<dbReference type="GeneID" id="41594492"/>
<dbReference type="RefSeq" id="WP_103287579.1">
    <property type="nucleotide sequence ID" value="NZ_LT981265.1"/>
</dbReference>
<dbReference type="InterPro" id="IPR023753">
    <property type="entry name" value="FAD/NAD-binding_dom"/>
</dbReference>